<name>A0ABP1R030_9HEXA</name>
<dbReference type="PANTHER" id="PTHR24291:SF189">
    <property type="entry name" value="CYTOCHROME P450 4C3-RELATED"/>
    <property type="match status" value="1"/>
</dbReference>
<sequence length="390" mass="45284">MEIAHSCNQSSFKFNLSIDKLPYEKTGYLITVALFVLLLVQFLRKFVVWNKKKRKNENEKEATVGLEVIKGPKPFFIKFIGSAYDFLPLNETLNKTLKWHKHYGPCLTACVANHTVLLVFSAEIAQSFLKSGDLGHVSKHKMPFYEIMRPLLGNGLLISDGSYWQSQRKVLMGSMHFQRLRSYTKLLNKHSKRFVTSLEKLFVDNKVHQINVQINSSFVAIITEVLTGIDVGEKDNKELAEYHHHFQTWKDCMVSRIEKPWCLLDFFWRWHPKYEAHNDAVTQMNLYAIRRLEDYKLKKENPPELNSSGDFEDDGKFRSTLDDLVDAGVSDAEIVHEINTLIFGGHETTATTIHLFFFMMALHPEFQVVKTLMICLEIQFHMNFNPICEI</sequence>
<dbReference type="InterPro" id="IPR050196">
    <property type="entry name" value="Cytochrome_P450_Monoox"/>
</dbReference>
<accession>A0ABP1R030</accession>
<keyword evidence="7" id="KW-0256">Endoplasmic reticulum</keyword>
<keyword evidence="6" id="KW-0479">Metal-binding</keyword>
<evidence type="ECO:0000256" key="2">
    <source>
        <dbReference type="ARBA" id="ARBA00004524"/>
    </source>
</evidence>
<comment type="similarity">
    <text evidence="4">Belongs to the cytochrome P450 family.</text>
</comment>
<reference evidence="14 15" key="1">
    <citation type="submission" date="2024-08" db="EMBL/GenBank/DDBJ databases">
        <authorList>
            <person name="Cucini C."/>
            <person name="Frati F."/>
        </authorList>
    </citation>
    <scope>NUCLEOTIDE SEQUENCE [LARGE SCALE GENOMIC DNA]</scope>
</reference>
<evidence type="ECO:0000256" key="5">
    <source>
        <dbReference type="ARBA" id="ARBA00022617"/>
    </source>
</evidence>
<evidence type="ECO:0000256" key="12">
    <source>
        <dbReference type="ARBA" id="ARBA00023136"/>
    </source>
</evidence>
<keyword evidence="9" id="KW-0560">Oxidoreductase</keyword>
<dbReference type="Gene3D" id="1.10.630.10">
    <property type="entry name" value="Cytochrome P450"/>
    <property type="match status" value="1"/>
</dbReference>
<evidence type="ECO:0000256" key="4">
    <source>
        <dbReference type="ARBA" id="ARBA00010617"/>
    </source>
</evidence>
<gene>
    <name evidence="14" type="ORF">ODALV1_LOCUS15727</name>
</gene>
<dbReference type="Pfam" id="PF00067">
    <property type="entry name" value="p450"/>
    <property type="match status" value="1"/>
</dbReference>
<evidence type="ECO:0000313" key="14">
    <source>
        <dbReference type="EMBL" id="CAL8112617.1"/>
    </source>
</evidence>
<feature type="transmembrane region" description="Helical" evidence="13">
    <location>
        <begin position="26"/>
        <end position="47"/>
    </location>
</feature>
<keyword evidence="13" id="KW-0812">Transmembrane</keyword>
<protein>
    <recommendedName>
        <fullName evidence="16">Cytochrome P450</fullName>
    </recommendedName>
</protein>
<comment type="subcellular location">
    <subcellularLocation>
        <location evidence="3">Endoplasmic reticulum membrane</location>
    </subcellularLocation>
    <subcellularLocation>
        <location evidence="2">Microsome membrane</location>
    </subcellularLocation>
</comment>
<evidence type="ECO:0000313" key="15">
    <source>
        <dbReference type="Proteomes" id="UP001642540"/>
    </source>
</evidence>
<evidence type="ECO:0000256" key="6">
    <source>
        <dbReference type="ARBA" id="ARBA00022723"/>
    </source>
</evidence>
<evidence type="ECO:0000256" key="3">
    <source>
        <dbReference type="ARBA" id="ARBA00004586"/>
    </source>
</evidence>
<evidence type="ECO:0000256" key="8">
    <source>
        <dbReference type="ARBA" id="ARBA00022848"/>
    </source>
</evidence>
<dbReference type="SUPFAM" id="SSF48264">
    <property type="entry name" value="Cytochrome P450"/>
    <property type="match status" value="1"/>
</dbReference>
<dbReference type="PANTHER" id="PTHR24291">
    <property type="entry name" value="CYTOCHROME P450 FAMILY 4"/>
    <property type="match status" value="1"/>
</dbReference>
<keyword evidence="11" id="KW-0503">Monooxygenase</keyword>
<keyword evidence="13" id="KW-1133">Transmembrane helix</keyword>
<comment type="cofactor">
    <cofactor evidence="1">
        <name>heme</name>
        <dbReference type="ChEBI" id="CHEBI:30413"/>
    </cofactor>
</comment>
<organism evidence="14 15">
    <name type="scientific">Orchesella dallaii</name>
    <dbReference type="NCBI Taxonomy" id="48710"/>
    <lineage>
        <taxon>Eukaryota</taxon>
        <taxon>Metazoa</taxon>
        <taxon>Ecdysozoa</taxon>
        <taxon>Arthropoda</taxon>
        <taxon>Hexapoda</taxon>
        <taxon>Collembola</taxon>
        <taxon>Entomobryomorpha</taxon>
        <taxon>Entomobryoidea</taxon>
        <taxon>Orchesellidae</taxon>
        <taxon>Orchesellinae</taxon>
        <taxon>Orchesella</taxon>
    </lineage>
</organism>
<evidence type="ECO:0000256" key="13">
    <source>
        <dbReference type="SAM" id="Phobius"/>
    </source>
</evidence>
<evidence type="ECO:0000256" key="11">
    <source>
        <dbReference type="ARBA" id="ARBA00023033"/>
    </source>
</evidence>
<keyword evidence="5" id="KW-0349">Heme</keyword>
<keyword evidence="8" id="KW-0492">Microsome</keyword>
<dbReference type="InterPro" id="IPR036396">
    <property type="entry name" value="Cyt_P450_sf"/>
</dbReference>
<comment type="caution">
    <text evidence="14">The sequence shown here is derived from an EMBL/GenBank/DDBJ whole genome shotgun (WGS) entry which is preliminary data.</text>
</comment>
<evidence type="ECO:0000256" key="10">
    <source>
        <dbReference type="ARBA" id="ARBA00023004"/>
    </source>
</evidence>
<evidence type="ECO:0008006" key="16">
    <source>
        <dbReference type="Google" id="ProtNLM"/>
    </source>
</evidence>
<evidence type="ECO:0000256" key="7">
    <source>
        <dbReference type="ARBA" id="ARBA00022824"/>
    </source>
</evidence>
<keyword evidence="15" id="KW-1185">Reference proteome</keyword>
<evidence type="ECO:0000256" key="9">
    <source>
        <dbReference type="ARBA" id="ARBA00023002"/>
    </source>
</evidence>
<keyword evidence="10" id="KW-0408">Iron</keyword>
<keyword evidence="12 13" id="KW-0472">Membrane</keyword>
<evidence type="ECO:0000256" key="1">
    <source>
        <dbReference type="ARBA" id="ARBA00001971"/>
    </source>
</evidence>
<dbReference type="Proteomes" id="UP001642540">
    <property type="component" value="Unassembled WGS sequence"/>
</dbReference>
<dbReference type="EMBL" id="CAXLJM020000048">
    <property type="protein sequence ID" value="CAL8112617.1"/>
    <property type="molecule type" value="Genomic_DNA"/>
</dbReference>
<dbReference type="InterPro" id="IPR001128">
    <property type="entry name" value="Cyt_P450"/>
</dbReference>
<proteinExistence type="inferred from homology"/>